<proteinExistence type="inferred from homology"/>
<dbReference type="CDD" id="cd06558">
    <property type="entry name" value="crotonase-like"/>
    <property type="match status" value="1"/>
</dbReference>
<organism evidence="3">
    <name type="scientific">marine sediment metagenome</name>
    <dbReference type="NCBI Taxonomy" id="412755"/>
    <lineage>
        <taxon>unclassified sequences</taxon>
        <taxon>metagenomes</taxon>
        <taxon>ecological metagenomes</taxon>
    </lineage>
</organism>
<evidence type="ECO:0000313" key="3">
    <source>
        <dbReference type="EMBL" id="GAF69069.1"/>
    </source>
</evidence>
<keyword evidence="2" id="KW-0456">Lyase</keyword>
<evidence type="ECO:0000256" key="2">
    <source>
        <dbReference type="ARBA" id="ARBA00023239"/>
    </source>
</evidence>
<dbReference type="PANTHER" id="PTHR11941:SF54">
    <property type="entry name" value="ENOYL-COA HYDRATASE, MITOCHONDRIAL"/>
    <property type="match status" value="1"/>
</dbReference>
<dbReference type="InterPro" id="IPR029045">
    <property type="entry name" value="ClpP/crotonase-like_dom_sf"/>
</dbReference>
<dbReference type="EMBL" id="BARS01009033">
    <property type="protein sequence ID" value="GAF69069.1"/>
    <property type="molecule type" value="Genomic_DNA"/>
</dbReference>
<comment type="similarity">
    <text evidence="1">Belongs to the enoyl-CoA hydratase/isomerase family.</text>
</comment>
<gene>
    <name evidence="3" type="ORF">S01H1_17090</name>
</gene>
<dbReference type="GO" id="GO:0006635">
    <property type="term" value="P:fatty acid beta-oxidation"/>
    <property type="evidence" value="ECO:0007669"/>
    <property type="project" value="TreeGrafter"/>
</dbReference>
<feature type="non-terminal residue" evidence="3">
    <location>
        <position position="216"/>
    </location>
</feature>
<protein>
    <recommendedName>
        <fullName evidence="4">Enoyl-CoA hydratase/isomerase family protein</fullName>
    </recommendedName>
</protein>
<dbReference type="PROSITE" id="PS00166">
    <property type="entry name" value="ENOYL_COA_HYDRATASE"/>
    <property type="match status" value="1"/>
</dbReference>
<dbReference type="InterPro" id="IPR018376">
    <property type="entry name" value="Enoyl-CoA_hyd/isom_CS"/>
</dbReference>
<evidence type="ECO:0008006" key="4">
    <source>
        <dbReference type="Google" id="ProtNLM"/>
    </source>
</evidence>
<evidence type="ECO:0000256" key="1">
    <source>
        <dbReference type="ARBA" id="ARBA00005254"/>
    </source>
</evidence>
<dbReference type="Pfam" id="PF00378">
    <property type="entry name" value="ECH_1"/>
    <property type="match status" value="1"/>
</dbReference>
<dbReference type="InterPro" id="IPR001753">
    <property type="entry name" value="Enoyl-CoA_hydra/iso"/>
</dbReference>
<dbReference type="PANTHER" id="PTHR11941">
    <property type="entry name" value="ENOYL-COA HYDRATASE-RELATED"/>
    <property type="match status" value="1"/>
</dbReference>
<sequence length="216" mass="23436">METMDNQDVVRLDIEDAIAIVLLNRPEAMNAFNSAVWVGLQKAAQAIKEKPSVRAVIVTGAGEKAFSAGIDLKMVASGSGPSISPNYRDGFDRLNSLKMIFNMYEELAVPVIAAINGYCFGAAMEFILCCDMRLACDTAVFGLPEITFGVIPDMGSTQRLPRIVGLGIAKELILTGRRIDAAEALRVGLVEHVYPKEQLMTEARKLAEEMAKLNPS</sequence>
<dbReference type="AlphaFoldDB" id="X0RJR6"/>
<name>X0RJR6_9ZZZZ</name>
<reference evidence="3" key="1">
    <citation type="journal article" date="2014" name="Front. Microbiol.">
        <title>High frequency of phylogenetically diverse reductive dehalogenase-homologous genes in deep subseafloor sedimentary metagenomes.</title>
        <authorList>
            <person name="Kawai M."/>
            <person name="Futagami T."/>
            <person name="Toyoda A."/>
            <person name="Takaki Y."/>
            <person name="Nishi S."/>
            <person name="Hori S."/>
            <person name="Arai W."/>
            <person name="Tsubouchi T."/>
            <person name="Morono Y."/>
            <person name="Uchiyama I."/>
            <person name="Ito T."/>
            <person name="Fujiyama A."/>
            <person name="Inagaki F."/>
            <person name="Takami H."/>
        </authorList>
    </citation>
    <scope>NUCLEOTIDE SEQUENCE</scope>
    <source>
        <strain evidence="3">Expedition CK06-06</strain>
    </source>
</reference>
<dbReference type="FunFam" id="3.90.226.10:FF:000009">
    <property type="entry name" value="Carnitinyl-CoA dehydratase"/>
    <property type="match status" value="1"/>
</dbReference>
<dbReference type="Gene3D" id="3.90.226.10">
    <property type="entry name" value="2-enoyl-CoA Hydratase, Chain A, domain 1"/>
    <property type="match status" value="1"/>
</dbReference>
<dbReference type="GO" id="GO:0016829">
    <property type="term" value="F:lyase activity"/>
    <property type="evidence" value="ECO:0007669"/>
    <property type="project" value="UniProtKB-KW"/>
</dbReference>
<comment type="caution">
    <text evidence="3">The sequence shown here is derived from an EMBL/GenBank/DDBJ whole genome shotgun (WGS) entry which is preliminary data.</text>
</comment>
<accession>X0RJR6</accession>
<dbReference type="SUPFAM" id="SSF52096">
    <property type="entry name" value="ClpP/crotonase"/>
    <property type="match status" value="1"/>
</dbReference>